<feature type="transmembrane region" description="Helical" evidence="3">
    <location>
        <begin position="7"/>
        <end position="26"/>
    </location>
</feature>
<evidence type="ECO:0000313" key="6">
    <source>
        <dbReference type="Proteomes" id="UP001275932"/>
    </source>
</evidence>
<keyword evidence="3" id="KW-1133">Transmembrane helix</keyword>
<evidence type="ECO:0000256" key="2">
    <source>
        <dbReference type="ARBA" id="ARBA00022801"/>
    </source>
</evidence>
<accession>A0ABU4WGM6</accession>
<dbReference type="PANTHER" id="PTHR31302:SF31">
    <property type="entry name" value="PHOSPHODIESTERASE YAEI"/>
    <property type="match status" value="1"/>
</dbReference>
<keyword evidence="3" id="KW-0812">Transmembrane</keyword>
<evidence type="ECO:0000256" key="1">
    <source>
        <dbReference type="ARBA" id="ARBA00022723"/>
    </source>
</evidence>
<dbReference type="SUPFAM" id="SSF56300">
    <property type="entry name" value="Metallo-dependent phosphatases"/>
    <property type="match status" value="1"/>
</dbReference>
<dbReference type="Gene3D" id="3.60.21.10">
    <property type="match status" value="1"/>
</dbReference>
<name>A0ABU4WGM6_9BACT</name>
<keyword evidence="6" id="KW-1185">Reference proteome</keyword>
<sequence length="282" mass="32246">MAKIFKFLKYLILVLFAALVADMFVYEPYFALHTSKSVIYSKKWTKELENIKIAVISDFHAGAFFYDKWRMRKTVELVNKEKPDLILLLGDYFNRHFYNTSMDYERFAEYILEMEAPLGKFAITGNHDTDMGTEKIEEQISRAGVKFLRNKSAKVETKNGDFYIAGIPDFGTDIFNLQKTFEEVPEGAPCIFLTHDPSIFPALPRKASVTFAGHTHGGQFRIPFYGPVLKNVISLYTEFSSDGLLVNHRDDPIFITRGIGTSSIPARLFCTPQIEIITIKAY</sequence>
<dbReference type="Proteomes" id="UP001275932">
    <property type="component" value="Unassembled WGS sequence"/>
</dbReference>
<dbReference type="EMBL" id="JALBUT010000006">
    <property type="protein sequence ID" value="MDX8415717.1"/>
    <property type="molecule type" value="Genomic_DNA"/>
</dbReference>
<proteinExistence type="predicted"/>
<keyword evidence="3" id="KW-0472">Membrane</keyword>
<evidence type="ECO:0000259" key="4">
    <source>
        <dbReference type="Pfam" id="PF00149"/>
    </source>
</evidence>
<evidence type="ECO:0000313" key="5">
    <source>
        <dbReference type="EMBL" id="MDX8415717.1"/>
    </source>
</evidence>
<dbReference type="InterPro" id="IPR051158">
    <property type="entry name" value="Metallophosphoesterase_sf"/>
</dbReference>
<dbReference type="RefSeq" id="WP_370397164.1">
    <property type="nucleotide sequence ID" value="NZ_JALBUT010000006.1"/>
</dbReference>
<keyword evidence="2" id="KW-0378">Hydrolase</keyword>
<dbReference type="InterPro" id="IPR004843">
    <property type="entry name" value="Calcineurin-like_PHP"/>
</dbReference>
<reference evidence="5 6" key="1">
    <citation type="submission" date="2022-03" db="EMBL/GenBank/DDBJ databases">
        <title>Novel taxa within the pig intestine.</title>
        <authorList>
            <person name="Wylensek D."/>
            <person name="Bishof K."/>
            <person name="Afrizal A."/>
            <person name="Clavel T."/>
        </authorList>
    </citation>
    <scope>NUCLEOTIDE SEQUENCE [LARGE SCALE GENOMIC DNA]</scope>
    <source>
        <strain evidence="5 6">CLA-KB-P66</strain>
    </source>
</reference>
<keyword evidence="1" id="KW-0479">Metal-binding</keyword>
<organism evidence="5 6">
    <name type="scientific">Intestinicryptomonas porci</name>
    <dbReference type="NCBI Taxonomy" id="2926320"/>
    <lineage>
        <taxon>Bacteria</taxon>
        <taxon>Pseudomonadati</taxon>
        <taxon>Verrucomicrobiota</taxon>
        <taxon>Opitutia</taxon>
        <taxon>Opitutales</taxon>
        <taxon>Intestinicryptomonaceae</taxon>
        <taxon>Intestinicryptomonas</taxon>
    </lineage>
</organism>
<dbReference type="InterPro" id="IPR029052">
    <property type="entry name" value="Metallo-depent_PP-like"/>
</dbReference>
<evidence type="ECO:0000256" key="3">
    <source>
        <dbReference type="SAM" id="Phobius"/>
    </source>
</evidence>
<dbReference type="PANTHER" id="PTHR31302">
    <property type="entry name" value="TRANSMEMBRANE PROTEIN WITH METALLOPHOSPHOESTERASE DOMAIN-RELATED"/>
    <property type="match status" value="1"/>
</dbReference>
<feature type="domain" description="Calcineurin-like phosphoesterase" evidence="4">
    <location>
        <begin position="51"/>
        <end position="216"/>
    </location>
</feature>
<gene>
    <name evidence="5" type="ORF">MOX91_05940</name>
</gene>
<dbReference type="Pfam" id="PF00149">
    <property type="entry name" value="Metallophos"/>
    <property type="match status" value="1"/>
</dbReference>
<comment type="caution">
    <text evidence="5">The sequence shown here is derived from an EMBL/GenBank/DDBJ whole genome shotgun (WGS) entry which is preliminary data.</text>
</comment>
<protein>
    <submittedName>
        <fullName evidence="5">Metallophosphoesterase</fullName>
    </submittedName>
</protein>